<feature type="compositionally biased region" description="Polar residues" evidence="1">
    <location>
        <begin position="134"/>
        <end position="146"/>
    </location>
</feature>
<proteinExistence type="predicted"/>
<dbReference type="KEGG" id="sla:SERLADRAFT_405941"/>
<evidence type="ECO:0000313" key="2">
    <source>
        <dbReference type="EMBL" id="EGO28377.1"/>
    </source>
</evidence>
<feature type="region of interest" description="Disordered" evidence="1">
    <location>
        <begin position="96"/>
        <end position="146"/>
    </location>
</feature>
<evidence type="ECO:0000256" key="1">
    <source>
        <dbReference type="SAM" id="MobiDB-lite"/>
    </source>
</evidence>
<dbReference type="EMBL" id="GL945430">
    <property type="protein sequence ID" value="EGO28377.1"/>
    <property type="molecule type" value="Genomic_DNA"/>
</dbReference>
<dbReference type="GeneID" id="18812630"/>
<name>F8NKB1_SERL9</name>
<gene>
    <name evidence="2" type="ORF">SERLADRAFT_405941</name>
</gene>
<dbReference type="RefSeq" id="XP_007314576.1">
    <property type="nucleotide sequence ID" value="XM_007314514.1"/>
</dbReference>
<dbReference type="Proteomes" id="UP000008064">
    <property type="component" value="Unassembled WGS sequence"/>
</dbReference>
<dbReference type="AlphaFoldDB" id="F8NKB1"/>
<organism>
    <name type="scientific">Serpula lacrymans var. lacrymans (strain S7.9)</name>
    <name type="common">Dry rot fungus</name>
    <dbReference type="NCBI Taxonomy" id="578457"/>
    <lineage>
        <taxon>Eukaryota</taxon>
        <taxon>Fungi</taxon>
        <taxon>Dikarya</taxon>
        <taxon>Basidiomycota</taxon>
        <taxon>Agaricomycotina</taxon>
        <taxon>Agaricomycetes</taxon>
        <taxon>Agaricomycetidae</taxon>
        <taxon>Boletales</taxon>
        <taxon>Coniophorineae</taxon>
        <taxon>Serpulaceae</taxon>
        <taxon>Serpula</taxon>
    </lineage>
</organism>
<dbReference type="HOGENOM" id="CLU_1778604_0_0_1"/>
<sequence>MIQLNYKACLNYQKSCPPEFSNGENKAKLLVLAVMEVKQLFKNDLEGLKHFLVVFDVLGDATHAIFWAETAMSQVFSHAAPSAWGVITTGQLIITQPGHGTEKTKPSQSEYTKHYGPELEGHSAQVGNGRKVAQQPTTRPNTSVQS</sequence>
<feature type="compositionally biased region" description="Basic and acidic residues" evidence="1">
    <location>
        <begin position="100"/>
        <end position="121"/>
    </location>
</feature>
<accession>F8NKB1</accession>
<reference evidence="2" key="1">
    <citation type="submission" date="2011-04" db="EMBL/GenBank/DDBJ databases">
        <title>Evolution of plant cell wall degrading machinery underlies the functional diversity of forest fungi.</title>
        <authorList>
            <consortium name="US DOE Joint Genome Institute (JGI-PGF)"/>
            <person name="Eastwood D.C."/>
            <person name="Floudas D."/>
            <person name="Binder M."/>
            <person name="Majcherczyk A."/>
            <person name="Schneider P."/>
            <person name="Aerts A."/>
            <person name="Asiegbu F.O."/>
            <person name="Baker S.E."/>
            <person name="Barry K."/>
            <person name="Bendiksby M."/>
            <person name="Blumentritt M."/>
            <person name="Coutinho P.M."/>
            <person name="Cullen D."/>
            <person name="Cullen D."/>
            <person name="Gathman A."/>
            <person name="Goodell B."/>
            <person name="Henrissat B."/>
            <person name="Ihrmark K."/>
            <person name="Kauserud H."/>
            <person name="Kohler A."/>
            <person name="LaButti K."/>
            <person name="Lapidus A."/>
            <person name="Lavin J.L."/>
            <person name="Lee Y.-H."/>
            <person name="Lindquist E."/>
            <person name="Lilly W."/>
            <person name="Lucas S."/>
            <person name="Morin E."/>
            <person name="Murat C."/>
            <person name="Oguiza J.A."/>
            <person name="Park J."/>
            <person name="Pisabarro A.G."/>
            <person name="Riley R."/>
            <person name="Rosling A."/>
            <person name="Salamov A."/>
            <person name="Schmidt O."/>
            <person name="Schmutz J."/>
            <person name="Skrede I."/>
            <person name="Stenlid J."/>
            <person name="Wiebenga A."/>
            <person name="Xie X."/>
            <person name="Kues U."/>
            <person name="Hibbett D.S."/>
            <person name="Hoffmeister D."/>
            <person name="Hogberg N."/>
            <person name="Martin F."/>
            <person name="Grigoriev I.V."/>
            <person name="Watkinson S.C."/>
        </authorList>
    </citation>
    <scope>NUCLEOTIDE SEQUENCE</scope>
    <source>
        <strain evidence="2">S7.9</strain>
    </source>
</reference>
<protein>
    <submittedName>
        <fullName evidence="2">Uncharacterized protein</fullName>
    </submittedName>
</protein>